<keyword evidence="1" id="KW-0732">Signal</keyword>
<feature type="signal peptide" evidence="1">
    <location>
        <begin position="1"/>
        <end position="25"/>
    </location>
</feature>
<accession>A0AA36MC96</accession>
<dbReference type="AlphaFoldDB" id="A0AA36MC96"/>
<evidence type="ECO:0000256" key="1">
    <source>
        <dbReference type="SAM" id="SignalP"/>
    </source>
</evidence>
<gene>
    <name evidence="2" type="ORF">CYNAS_LOCUS18844</name>
</gene>
<dbReference type="Proteomes" id="UP001176961">
    <property type="component" value="Unassembled WGS sequence"/>
</dbReference>
<protein>
    <submittedName>
        <fullName evidence="2">Uncharacterized protein</fullName>
    </submittedName>
</protein>
<sequence>MRIFTYIFLLPTILVVFCAVNFAEGGKFGEWLRKKGLIVCERGAPKFSGVPPVVRMLPPKILK</sequence>
<feature type="chain" id="PRO_5041292897" evidence="1">
    <location>
        <begin position="26"/>
        <end position="63"/>
    </location>
</feature>
<organism evidence="2 3">
    <name type="scientific">Cylicocyclus nassatus</name>
    <name type="common">Nematode worm</name>
    <dbReference type="NCBI Taxonomy" id="53992"/>
    <lineage>
        <taxon>Eukaryota</taxon>
        <taxon>Metazoa</taxon>
        <taxon>Ecdysozoa</taxon>
        <taxon>Nematoda</taxon>
        <taxon>Chromadorea</taxon>
        <taxon>Rhabditida</taxon>
        <taxon>Rhabditina</taxon>
        <taxon>Rhabditomorpha</taxon>
        <taxon>Strongyloidea</taxon>
        <taxon>Strongylidae</taxon>
        <taxon>Cylicocyclus</taxon>
    </lineage>
</organism>
<name>A0AA36MC96_CYLNA</name>
<comment type="caution">
    <text evidence="2">The sequence shown here is derived from an EMBL/GenBank/DDBJ whole genome shotgun (WGS) entry which is preliminary data.</text>
</comment>
<reference evidence="2" key="1">
    <citation type="submission" date="2023-07" db="EMBL/GenBank/DDBJ databases">
        <authorList>
            <consortium name="CYATHOMIX"/>
        </authorList>
    </citation>
    <scope>NUCLEOTIDE SEQUENCE</scope>
    <source>
        <strain evidence="2">N/A</strain>
    </source>
</reference>
<keyword evidence="3" id="KW-1185">Reference proteome</keyword>
<proteinExistence type="predicted"/>
<evidence type="ECO:0000313" key="3">
    <source>
        <dbReference type="Proteomes" id="UP001176961"/>
    </source>
</evidence>
<dbReference type="EMBL" id="CATQJL010000316">
    <property type="protein sequence ID" value="CAJ0606861.1"/>
    <property type="molecule type" value="Genomic_DNA"/>
</dbReference>
<evidence type="ECO:0000313" key="2">
    <source>
        <dbReference type="EMBL" id="CAJ0606861.1"/>
    </source>
</evidence>